<reference evidence="1" key="1">
    <citation type="submission" date="2018-05" db="EMBL/GenBank/DDBJ databases">
        <title>Complete Genome Sequence of a Novel Sea Otter Poxvirus.</title>
        <authorList>
            <person name="Jacob J.M."/>
            <person name="Subramaniam K."/>
            <person name="Tu S.-L."/>
            <person name="Nielsen O."/>
            <person name="Tuomi P.A."/>
            <person name="Upton C."/>
            <person name="Waltzek T.B."/>
        </authorList>
    </citation>
    <scope>NUCLEOTIDE SEQUENCE [LARGE SCALE GENOMIC DNA]</scope>
    <source>
        <strain evidence="1">ELK</strain>
    </source>
</reference>
<protein>
    <submittedName>
        <fullName evidence="1">FEN1-like nuclease</fullName>
    </submittedName>
</protein>
<proteinExistence type="predicted"/>
<dbReference type="KEGG" id="vg:36841051"/>
<dbReference type="Pfam" id="PF04599">
    <property type="entry name" value="Pox_G5"/>
    <property type="match status" value="1"/>
</dbReference>
<dbReference type="OrthoDB" id="6569at10239"/>
<dbReference type="EMBL" id="MH427217">
    <property type="protein sequence ID" value="AWU47099.1"/>
    <property type="molecule type" value="Genomic_DNA"/>
</dbReference>
<accession>A0A2U9QHM1</accession>
<keyword evidence="2" id="KW-1185">Reference proteome</keyword>
<dbReference type="RefSeq" id="YP_009480592.1">
    <property type="nucleotide sequence ID" value="NC_037656.1"/>
</dbReference>
<sequence length="437" mass="50111">MGIKNLKALLYNLRSLTPCLQYPKEGYSAVYVDTMSIFTTMAYAATNKYELLYSFVEKVLNWKELSKMNVVLFLDYGNIEIKTRLRDSRKRSRLLSVDKKLHGIANLMLELDSLGNMRLPTDEFINEYITDIQIRIHKTLFHISLACDGEIKRLIDCAIEMLGDTVETVTCNGVDAELNMVRYAYELANDTGKWPILASGDQDTLLFATIDKLPKYCDMISCIYMFLPCAYSMYISKLAVLANGCDFFPGLKGVCVTPASLKKMKLFDSFTAENAATSLSTRNMMLHEYVHVPCDEIIEFINKYTASDISIYQDSIIDAYDVRCFIFSILRKKWKTFSKYKYIHKLPMIYQLVLLLEEKNTVTKESLNTIYKLENTIDTNKIAECIASLFGYNIGDNVIIPILGIHKTFGIVAHLYNNVYFNHHRIIIENKDLIKIG</sequence>
<dbReference type="GeneID" id="36841051"/>
<name>A0A2U9QHM1_9POXV</name>
<evidence type="ECO:0000313" key="2">
    <source>
        <dbReference type="Proteomes" id="UP000249273"/>
    </source>
</evidence>
<organism evidence="1">
    <name type="scientific">Sea otter poxvirus</name>
    <dbReference type="NCBI Taxonomy" id="1416741"/>
    <lineage>
        <taxon>Viruses</taxon>
        <taxon>Varidnaviria</taxon>
        <taxon>Bamfordvirae</taxon>
        <taxon>Nucleocytoviricota</taxon>
        <taxon>Pokkesviricetes</taxon>
        <taxon>Chitovirales</taxon>
        <taxon>Poxviridae</taxon>
        <taxon>Chordopoxvirinae</taxon>
        <taxon>Mustelpoxvirus</taxon>
        <taxon>Mustelpoxvirus seaotterpox</taxon>
        <taxon>Sea otterpox virus</taxon>
    </lineage>
</organism>
<evidence type="ECO:0000313" key="1">
    <source>
        <dbReference type="EMBL" id="AWU47099.1"/>
    </source>
</evidence>
<dbReference type="Proteomes" id="UP000249273">
    <property type="component" value="Segment"/>
</dbReference>
<gene>
    <name evidence="1" type="primary">SOPV-ELK-054</name>
</gene>
<dbReference type="InterPro" id="IPR007678">
    <property type="entry name" value="Poxvirus_G5"/>
</dbReference>